<comment type="caution">
    <text evidence="2">The sequence shown here is derived from an EMBL/GenBank/DDBJ whole genome shotgun (WGS) entry which is preliminary data.</text>
</comment>
<dbReference type="EMBL" id="AGUE01000076">
    <property type="protein sequence ID" value="EHL00666.1"/>
    <property type="molecule type" value="Genomic_DNA"/>
</dbReference>
<accession>H0ELE7</accession>
<dbReference type="Gene3D" id="3.40.50.150">
    <property type="entry name" value="Vaccinia Virus protein VP39"/>
    <property type="match status" value="1"/>
</dbReference>
<dbReference type="AlphaFoldDB" id="H0ELE7"/>
<reference evidence="2 3" key="1">
    <citation type="journal article" date="2012" name="Eukaryot. Cell">
        <title>Genome sequence of the fungus Glarea lozoyensis: the first genome sequence of a species from the Helotiaceae family.</title>
        <authorList>
            <person name="Youssar L."/>
            <person name="Gruening B.A."/>
            <person name="Erxleben A."/>
            <person name="Guenther S."/>
            <person name="Huettel W."/>
        </authorList>
    </citation>
    <scope>NUCLEOTIDE SEQUENCE [LARGE SCALE GENOMIC DNA]</scope>
    <source>
        <strain evidence="3">ATCC 74030 / MF5533</strain>
    </source>
</reference>
<evidence type="ECO:0000313" key="3">
    <source>
        <dbReference type="Proteomes" id="UP000005446"/>
    </source>
</evidence>
<organism evidence="2 3">
    <name type="scientific">Glarea lozoyensis (strain ATCC 74030 / MF5533)</name>
    <dbReference type="NCBI Taxonomy" id="1104152"/>
    <lineage>
        <taxon>Eukaryota</taxon>
        <taxon>Fungi</taxon>
        <taxon>Dikarya</taxon>
        <taxon>Ascomycota</taxon>
        <taxon>Pezizomycotina</taxon>
        <taxon>Leotiomycetes</taxon>
        <taxon>Helotiales</taxon>
        <taxon>Helotiaceae</taxon>
        <taxon>Glarea</taxon>
    </lineage>
</organism>
<dbReference type="CDD" id="cd02440">
    <property type="entry name" value="AdoMet_MTases"/>
    <property type="match status" value="1"/>
</dbReference>
<dbReference type="InParanoid" id="H0ELE7"/>
<dbReference type="Pfam" id="PF13649">
    <property type="entry name" value="Methyltransf_25"/>
    <property type="match status" value="1"/>
</dbReference>
<evidence type="ECO:0000313" key="2">
    <source>
        <dbReference type="EMBL" id="EHL00666.1"/>
    </source>
</evidence>
<evidence type="ECO:0000259" key="1">
    <source>
        <dbReference type="Pfam" id="PF13649"/>
    </source>
</evidence>
<protein>
    <recommendedName>
        <fullName evidence="1">Methyltransferase domain-containing protein</fullName>
    </recommendedName>
</protein>
<dbReference type="InterPro" id="IPR029063">
    <property type="entry name" value="SAM-dependent_MTases_sf"/>
</dbReference>
<dbReference type="OrthoDB" id="2013972at2759"/>
<proteinExistence type="predicted"/>
<dbReference type="SUPFAM" id="SSF53335">
    <property type="entry name" value="S-adenosyl-L-methionine-dependent methyltransferases"/>
    <property type="match status" value="1"/>
</dbReference>
<gene>
    <name evidence="2" type="ORF">M7I_3410</name>
</gene>
<dbReference type="HOGENOM" id="CLU_065416_2_2_1"/>
<sequence length="287" mass="31157">MNAPMSTNKFVPKQALAPTPQLYDELVGDSMEKLAQVTLAQLSPLPFGSIIHDNGCGTGAATAAIFNLSTSSKLDILIHGTDINPKALELYTSNLTTRNWPATATQMDSQSLTFPENTFTHSISNALLFVLPDNGIDAVKETYRTLKPGGTALFNSWFYVPTMAPLQTASRTTRAPGTPLPRDGMAKWSPPEFLRSVIEKGGFEKEKVRMEKVKVVCQTTELGHFAEMLWSFIGGTSEAGWGEGDEENWERAVGVVKGELEGTEGFRWVGGGRAELEFVANVAVAVK</sequence>
<keyword evidence="3" id="KW-1185">Reference proteome</keyword>
<dbReference type="Proteomes" id="UP000005446">
    <property type="component" value="Unassembled WGS sequence"/>
</dbReference>
<name>H0ELE7_GLAL7</name>
<dbReference type="InterPro" id="IPR041698">
    <property type="entry name" value="Methyltransf_25"/>
</dbReference>
<feature type="domain" description="Methyltransferase" evidence="1">
    <location>
        <begin position="52"/>
        <end position="150"/>
    </location>
</feature>